<dbReference type="PANTHER" id="PTHR31707">
    <property type="entry name" value="PECTINESTERASE"/>
    <property type="match status" value="1"/>
</dbReference>
<dbReference type="GO" id="GO:0045490">
    <property type="term" value="P:pectin catabolic process"/>
    <property type="evidence" value="ECO:0007669"/>
    <property type="project" value="UniProtKB-UniRule"/>
</dbReference>
<keyword evidence="3 4" id="KW-0063">Aspartyl esterase</keyword>
<keyword evidence="7" id="KW-1185">Reference proteome</keyword>
<evidence type="ECO:0000256" key="1">
    <source>
        <dbReference type="ARBA" id="ARBA00005184"/>
    </source>
</evidence>
<proteinExistence type="predicted"/>
<reference evidence="6 7" key="1">
    <citation type="journal article" date="2019" name="Sci. Rep.">
        <title>A high-quality genome of Eragrostis curvula grass provides insights into Poaceae evolution and supports new strategies to enhance forage quality.</title>
        <authorList>
            <person name="Carballo J."/>
            <person name="Santos B.A.C.M."/>
            <person name="Zappacosta D."/>
            <person name="Garbus I."/>
            <person name="Selva J.P."/>
            <person name="Gallo C.A."/>
            <person name="Diaz A."/>
            <person name="Albertini E."/>
            <person name="Caccamo M."/>
            <person name="Echenique V."/>
        </authorList>
    </citation>
    <scope>NUCLEOTIDE SEQUENCE [LARGE SCALE GENOMIC DNA]</scope>
    <source>
        <strain evidence="7">cv. Victoria</strain>
        <tissue evidence="6">Leaf</tissue>
    </source>
</reference>
<keyword evidence="2 4" id="KW-0378">Hydrolase</keyword>
<dbReference type="EMBL" id="RWGY01000004">
    <property type="protein sequence ID" value="TVU45983.1"/>
    <property type="molecule type" value="Genomic_DNA"/>
</dbReference>
<dbReference type="OrthoDB" id="615350at2759"/>
<feature type="non-terminal residue" evidence="6">
    <location>
        <position position="1"/>
    </location>
</feature>
<evidence type="ECO:0000313" key="7">
    <source>
        <dbReference type="Proteomes" id="UP000324897"/>
    </source>
</evidence>
<evidence type="ECO:0000256" key="2">
    <source>
        <dbReference type="ARBA" id="ARBA00022801"/>
    </source>
</evidence>
<evidence type="ECO:0000259" key="5">
    <source>
        <dbReference type="Pfam" id="PF01095"/>
    </source>
</evidence>
<dbReference type="Proteomes" id="UP000324897">
    <property type="component" value="Chromosome 5"/>
</dbReference>
<dbReference type="UniPathway" id="UPA00545">
    <property type="reaction ID" value="UER00823"/>
</dbReference>
<dbReference type="Gene3D" id="2.160.20.10">
    <property type="entry name" value="Single-stranded right-handed beta-helix, Pectin lyase-like"/>
    <property type="match status" value="1"/>
</dbReference>
<comment type="function">
    <text evidence="4">Acts in the modification of cell walls via demethylesterification of cell wall pectin.</text>
</comment>
<name>A0A5J9WDA2_9POAL</name>
<dbReference type="EC" id="3.1.1.11" evidence="4"/>
<keyword evidence="4" id="KW-0134">Cell wall</keyword>
<keyword evidence="4" id="KW-0964">Secreted</keyword>
<feature type="domain" description="Pectinesterase catalytic" evidence="5">
    <location>
        <begin position="31"/>
        <end position="323"/>
    </location>
</feature>
<evidence type="ECO:0000256" key="4">
    <source>
        <dbReference type="RuleBase" id="RU000589"/>
    </source>
</evidence>
<dbReference type="InterPro" id="IPR012334">
    <property type="entry name" value="Pectin_lyas_fold"/>
</dbReference>
<dbReference type="InterPro" id="IPR000070">
    <property type="entry name" value="Pectinesterase_cat"/>
</dbReference>
<comment type="caution">
    <text evidence="6">The sequence shown here is derived from an EMBL/GenBank/DDBJ whole genome shotgun (WGS) entry which is preliminary data.</text>
</comment>
<dbReference type="InterPro" id="IPR011050">
    <property type="entry name" value="Pectin_lyase_fold/virulence"/>
</dbReference>
<dbReference type="FunFam" id="2.160.20.10:FF:000001">
    <property type="entry name" value="Pectinesterase"/>
    <property type="match status" value="1"/>
</dbReference>
<dbReference type="GO" id="GO:0030599">
    <property type="term" value="F:pectinesterase activity"/>
    <property type="evidence" value="ECO:0007669"/>
    <property type="project" value="UniProtKB-UniRule"/>
</dbReference>
<comment type="pathway">
    <text evidence="1 4">Glycan metabolism; pectin degradation; 2-dehydro-3-deoxy-D-gluconate from pectin: step 1/5.</text>
</comment>
<dbReference type="GO" id="GO:0042545">
    <property type="term" value="P:cell wall modification"/>
    <property type="evidence" value="ECO:0007669"/>
    <property type="project" value="UniProtKB-UniRule"/>
</dbReference>
<evidence type="ECO:0000256" key="3">
    <source>
        <dbReference type="ARBA" id="ARBA00023085"/>
    </source>
</evidence>
<dbReference type="PROSITE" id="PS00800">
    <property type="entry name" value="PECTINESTERASE_1"/>
    <property type="match status" value="1"/>
</dbReference>
<gene>
    <name evidence="6" type="ORF">EJB05_05493</name>
</gene>
<organism evidence="6 7">
    <name type="scientific">Eragrostis curvula</name>
    <name type="common">weeping love grass</name>
    <dbReference type="NCBI Taxonomy" id="38414"/>
    <lineage>
        <taxon>Eukaryota</taxon>
        <taxon>Viridiplantae</taxon>
        <taxon>Streptophyta</taxon>
        <taxon>Embryophyta</taxon>
        <taxon>Tracheophyta</taxon>
        <taxon>Spermatophyta</taxon>
        <taxon>Magnoliopsida</taxon>
        <taxon>Liliopsida</taxon>
        <taxon>Poales</taxon>
        <taxon>Poaceae</taxon>
        <taxon>PACMAD clade</taxon>
        <taxon>Chloridoideae</taxon>
        <taxon>Eragrostideae</taxon>
        <taxon>Eragrostidinae</taxon>
        <taxon>Eragrostis</taxon>
    </lineage>
</organism>
<protein>
    <recommendedName>
        <fullName evidence="4">Pectinesterase</fullName>
        <ecNumber evidence="4">3.1.1.11</ecNumber>
    </recommendedName>
</protein>
<keyword evidence="4" id="KW-0961">Cell wall biogenesis/degradation</keyword>
<dbReference type="Pfam" id="PF01095">
    <property type="entry name" value="Pectinesterase"/>
    <property type="match status" value="1"/>
</dbReference>
<accession>A0A5J9WDA2</accession>
<dbReference type="InterPro" id="IPR018040">
    <property type="entry name" value="Pectinesterase_Tyr_AS"/>
</dbReference>
<dbReference type="AlphaFoldDB" id="A0A5J9WDA2"/>
<dbReference type="Gramene" id="TVU45983">
    <property type="protein sequence ID" value="TVU45983"/>
    <property type="gene ID" value="EJB05_05493"/>
</dbReference>
<dbReference type="SUPFAM" id="SSF51126">
    <property type="entry name" value="Pectin lyase-like"/>
    <property type="match status" value="1"/>
</dbReference>
<evidence type="ECO:0000313" key="6">
    <source>
        <dbReference type="EMBL" id="TVU45983.1"/>
    </source>
</evidence>
<comment type="subcellular location">
    <subcellularLocation>
        <location evidence="4">Secreted</location>
        <location evidence="4">Cell wall</location>
    </subcellularLocation>
</comment>
<comment type="catalytic activity">
    <reaction evidence="4">
        <text>[(1-&gt;4)-alpha-D-galacturonosyl methyl ester](n) + n H2O = [(1-&gt;4)-alpha-D-galacturonosyl](n) + n methanol + n H(+)</text>
        <dbReference type="Rhea" id="RHEA:22380"/>
        <dbReference type="Rhea" id="RHEA-COMP:14570"/>
        <dbReference type="Rhea" id="RHEA-COMP:14573"/>
        <dbReference type="ChEBI" id="CHEBI:15377"/>
        <dbReference type="ChEBI" id="CHEBI:15378"/>
        <dbReference type="ChEBI" id="CHEBI:17790"/>
        <dbReference type="ChEBI" id="CHEBI:140522"/>
        <dbReference type="ChEBI" id="CHEBI:140523"/>
        <dbReference type="EC" id="3.1.1.11"/>
    </reaction>
</comment>
<sequence length="338" mass="36806">MAAEELRTSASVAPLWAEKLLQQQASGARFDAVVAQDGTGTFTTITKAIAAAPQKSAKRYTIYVKRGVYDEILRISSDTWNLALVGEGMDVTVITGNRSVDSYKMPETATLGVDGAGFMAHDLTIRNTAGPDKNQSVALRSTSSKSVLFRCALEGYQDTLYAQHDLQFYSHCKISGTVDFIYGDATAVFQRCLLVVRVPRLGQQNVLTAQGRDNGRTTSGFVFQFCNVTGDALLLEKGVQTYLGRPWKNYSRTVFMECSMDSVVHPMGYLPWRGTDGLATLYYAEYNNTGPGSDTTGRVKWPGFHVIGAAEASKFTVASFIFGGTWLPSIGVEFTPGL</sequence>